<feature type="transmembrane region" description="Helical" evidence="7">
    <location>
        <begin position="225"/>
        <end position="254"/>
    </location>
</feature>
<sequence length="308" mass="33094">MEPQVNIQTSTPPSTGGTPAQTKGLSPWAIARKKFLRNKLAMGSLVVLLLIAGLSIFAEPLTMPMEETAKQNIMALSKQPGDEYILGTDKQGRDVFARLLHGGKISLTLAFSITSIILIIGSLVGSMAGYFGGKVDAVLMRFVDFVMTFPFLLFVIVVQATFGGGGIISLILVISLLSWGGVARMVRGKIMAEKENEYILAAVSIGCKTHQVILKHLIPNVLSTIIVNGTLILASMIVAETALSFLGFGVPLTTPTWGNMLQEARSPDVLAQKIWIWIPPAAVLTTTILCINFIGEGLKDALNPKSFR</sequence>
<protein>
    <submittedName>
        <fullName evidence="10">ABC transporter permease</fullName>
    </submittedName>
</protein>
<dbReference type="NCBIfam" id="NF045476">
    <property type="entry name" value="Opp4C"/>
    <property type="match status" value="1"/>
</dbReference>
<feature type="transmembrane region" description="Helical" evidence="7">
    <location>
        <begin position="40"/>
        <end position="58"/>
    </location>
</feature>
<keyword evidence="5 7" id="KW-1133">Transmembrane helix</keyword>
<dbReference type="KEGG" id="mcui:G8O30_03390"/>
<feature type="transmembrane region" description="Helical" evidence="7">
    <location>
        <begin position="142"/>
        <end position="161"/>
    </location>
</feature>
<keyword evidence="3" id="KW-1003">Cell membrane</keyword>
<dbReference type="RefSeq" id="WP_239673591.1">
    <property type="nucleotide sequence ID" value="NZ_CP049742.1"/>
</dbReference>
<evidence type="ECO:0000256" key="6">
    <source>
        <dbReference type="ARBA" id="ARBA00023136"/>
    </source>
</evidence>
<evidence type="ECO:0000256" key="7">
    <source>
        <dbReference type="RuleBase" id="RU363032"/>
    </source>
</evidence>
<evidence type="ECO:0000313" key="10">
    <source>
        <dbReference type="EMBL" id="QPC46069.1"/>
    </source>
</evidence>
<evidence type="ECO:0000256" key="3">
    <source>
        <dbReference type="ARBA" id="ARBA00022475"/>
    </source>
</evidence>
<keyword evidence="11" id="KW-1185">Reference proteome</keyword>
<dbReference type="InterPro" id="IPR025966">
    <property type="entry name" value="OppC_N"/>
</dbReference>
<evidence type="ECO:0000256" key="5">
    <source>
        <dbReference type="ARBA" id="ARBA00022989"/>
    </source>
</evidence>
<dbReference type="CDD" id="cd06261">
    <property type="entry name" value="TM_PBP2"/>
    <property type="match status" value="1"/>
</dbReference>
<keyword evidence="4 7" id="KW-0812">Transmembrane</keyword>
<proteinExistence type="inferred from homology"/>
<dbReference type="Pfam" id="PF00528">
    <property type="entry name" value="BPD_transp_1"/>
    <property type="match status" value="1"/>
</dbReference>
<feature type="transmembrane region" description="Helical" evidence="7">
    <location>
        <begin position="105"/>
        <end position="130"/>
    </location>
</feature>
<feature type="compositionally biased region" description="Low complexity" evidence="8">
    <location>
        <begin position="9"/>
        <end position="19"/>
    </location>
</feature>
<organism evidence="10 11">
    <name type="scientific">Mangrovibacillus cuniculi</name>
    <dbReference type="NCBI Taxonomy" id="2593652"/>
    <lineage>
        <taxon>Bacteria</taxon>
        <taxon>Bacillati</taxon>
        <taxon>Bacillota</taxon>
        <taxon>Bacilli</taxon>
        <taxon>Bacillales</taxon>
        <taxon>Bacillaceae</taxon>
        <taxon>Mangrovibacillus</taxon>
    </lineage>
</organism>
<keyword evidence="2 7" id="KW-0813">Transport</keyword>
<feature type="domain" description="ABC transmembrane type-1" evidence="9">
    <location>
        <begin position="103"/>
        <end position="295"/>
    </location>
</feature>
<evidence type="ECO:0000256" key="4">
    <source>
        <dbReference type="ARBA" id="ARBA00022692"/>
    </source>
</evidence>
<evidence type="ECO:0000256" key="2">
    <source>
        <dbReference type="ARBA" id="ARBA00022448"/>
    </source>
</evidence>
<feature type="region of interest" description="Disordered" evidence="8">
    <location>
        <begin position="1"/>
        <end position="23"/>
    </location>
</feature>
<gene>
    <name evidence="10" type="ORF">G8O30_03390</name>
</gene>
<dbReference type="GO" id="GO:0005886">
    <property type="term" value="C:plasma membrane"/>
    <property type="evidence" value="ECO:0007669"/>
    <property type="project" value="UniProtKB-SubCell"/>
</dbReference>
<dbReference type="InterPro" id="IPR050366">
    <property type="entry name" value="BP-dependent_transpt_permease"/>
</dbReference>
<dbReference type="GO" id="GO:0055085">
    <property type="term" value="P:transmembrane transport"/>
    <property type="evidence" value="ECO:0007669"/>
    <property type="project" value="InterPro"/>
</dbReference>
<dbReference type="EMBL" id="CP049742">
    <property type="protein sequence ID" value="QPC46069.1"/>
    <property type="molecule type" value="Genomic_DNA"/>
</dbReference>
<dbReference type="Gene3D" id="1.10.3720.10">
    <property type="entry name" value="MetI-like"/>
    <property type="match status" value="1"/>
</dbReference>
<dbReference type="Pfam" id="PF12911">
    <property type="entry name" value="OppC_N"/>
    <property type="match status" value="1"/>
</dbReference>
<name>A0A7S8HEP2_9BACI</name>
<dbReference type="PANTHER" id="PTHR43386">
    <property type="entry name" value="OLIGOPEPTIDE TRANSPORT SYSTEM PERMEASE PROTEIN APPC"/>
    <property type="match status" value="1"/>
</dbReference>
<evidence type="ECO:0000256" key="1">
    <source>
        <dbReference type="ARBA" id="ARBA00004651"/>
    </source>
</evidence>
<dbReference type="PROSITE" id="PS50928">
    <property type="entry name" value="ABC_TM1"/>
    <property type="match status" value="1"/>
</dbReference>
<evidence type="ECO:0000256" key="8">
    <source>
        <dbReference type="SAM" id="MobiDB-lite"/>
    </source>
</evidence>
<dbReference type="Proteomes" id="UP000593626">
    <property type="component" value="Chromosome"/>
</dbReference>
<accession>A0A7S8HEP2</accession>
<dbReference type="PANTHER" id="PTHR43386:SF1">
    <property type="entry name" value="D,D-DIPEPTIDE TRANSPORT SYSTEM PERMEASE PROTEIN DDPC-RELATED"/>
    <property type="match status" value="1"/>
</dbReference>
<comment type="similarity">
    <text evidence="7">Belongs to the binding-protein-dependent transport system permease family.</text>
</comment>
<dbReference type="SUPFAM" id="SSF161098">
    <property type="entry name" value="MetI-like"/>
    <property type="match status" value="1"/>
</dbReference>
<dbReference type="InterPro" id="IPR035906">
    <property type="entry name" value="MetI-like_sf"/>
</dbReference>
<evidence type="ECO:0000259" key="9">
    <source>
        <dbReference type="PROSITE" id="PS50928"/>
    </source>
</evidence>
<feature type="transmembrane region" description="Helical" evidence="7">
    <location>
        <begin position="274"/>
        <end position="295"/>
    </location>
</feature>
<dbReference type="AlphaFoldDB" id="A0A7S8HEP2"/>
<dbReference type="InterPro" id="IPR053523">
    <property type="entry name" value="Oligopeptide_permease_AppC"/>
</dbReference>
<dbReference type="InterPro" id="IPR000515">
    <property type="entry name" value="MetI-like"/>
</dbReference>
<comment type="subcellular location">
    <subcellularLocation>
        <location evidence="1 7">Cell membrane</location>
        <topology evidence="1 7">Multi-pass membrane protein</topology>
    </subcellularLocation>
</comment>
<evidence type="ECO:0000313" key="11">
    <source>
        <dbReference type="Proteomes" id="UP000593626"/>
    </source>
</evidence>
<reference evidence="10 11" key="1">
    <citation type="submission" date="2019-07" db="EMBL/GenBank/DDBJ databases">
        <title>Genome sequence of 2 isolates from Red Sea Mangroves.</title>
        <authorList>
            <person name="Sefrji F."/>
            <person name="Michoud G."/>
            <person name="Merlino G."/>
            <person name="Daffonchio D."/>
        </authorList>
    </citation>
    <scope>NUCLEOTIDE SEQUENCE [LARGE SCALE GENOMIC DNA]</scope>
    <source>
        <strain evidence="10 11">R1DC41</strain>
    </source>
</reference>
<feature type="transmembrane region" description="Helical" evidence="7">
    <location>
        <begin position="167"/>
        <end position="186"/>
    </location>
</feature>
<keyword evidence="6 7" id="KW-0472">Membrane</keyword>